<evidence type="ECO:0000313" key="3">
    <source>
        <dbReference type="EMBL" id="MFD2832646.1"/>
    </source>
</evidence>
<dbReference type="EMBL" id="JBHUOJ010000009">
    <property type="protein sequence ID" value="MFD2832646.1"/>
    <property type="molecule type" value="Genomic_DNA"/>
</dbReference>
<dbReference type="PANTHER" id="PTHR30383:SF5">
    <property type="entry name" value="SGNH HYDROLASE-TYPE ESTERASE DOMAIN-CONTAINING PROTEIN"/>
    <property type="match status" value="1"/>
</dbReference>
<keyword evidence="4" id="KW-1185">Reference proteome</keyword>
<proteinExistence type="predicted"/>
<evidence type="ECO:0000256" key="1">
    <source>
        <dbReference type="SAM" id="SignalP"/>
    </source>
</evidence>
<dbReference type="RefSeq" id="WP_251741815.1">
    <property type="nucleotide sequence ID" value="NZ_JBHUOJ010000009.1"/>
</dbReference>
<dbReference type="InterPro" id="IPR036514">
    <property type="entry name" value="SGNH_hydro_sf"/>
</dbReference>
<feature type="chain" id="PRO_5045301020" evidence="1">
    <location>
        <begin position="20"/>
        <end position="668"/>
    </location>
</feature>
<keyword evidence="3" id="KW-0378">Hydrolase</keyword>
<dbReference type="SUPFAM" id="SSF51126">
    <property type="entry name" value="Pectin lyase-like"/>
    <property type="match status" value="1"/>
</dbReference>
<protein>
    <submittedName>
        <fullName evidence="3">SGNH/GDSL hydrolase family protein</fullName>
    </submittedName>
</protein>
<feature type="signal peptide" evidence="1">
    <location>
        <begin position="1"/>
        <end position="19"/>
    </location>
</feature>
<dbReference type="InterPro" id="IPR011050">
    <property type="entry name" value="Pectin_lyase_fold/virulence"/>
</dbReference>
<dbReference type="InterPro" id="IPR051532">
    <property type="entry name" value="Ester_Hydrolysis_Enzymes"/>
</dbReference>
<feature type="domain" description="SGNH hydrolase-type esterase" evidence="2">
    <location>
        <begin position="460"/>
        <end position="619"/>
    </location>
</feature>
<gene>
    <name evidence="3" type="ORF">ACFSYS_05050</name>
</gene>
<dbReference type="SUPFAM" id="SSF52266">
    <property type="entry name" value="SGNH hydrolase"/>
    <property type="match status" value="1"/>
</dbReference>
<comment type="caution">
    <text evidence="3">The sequence shown here is derived from an EMBL/GenBank/DDBJ whole genome shotgun (WGS) entry which is preliminary data.</text>
</comment>
<organism evidence="3 4">
    <name type="scientific">Christiangramia antarctica</name>
    <dbReference type="NCBI Taxonomy" id="2058158"/>
    <lineage>
        <taxon>Bacteria</taxon>
        <taxon>Pseudomonadati</taxon>
        <taxon>Bacteroidota</taxon>
        <taxon>Flavobacteriia</taxon>
        <taxon>Flavobacteriales</taxon>
        <taxon>Flavobacteriaceae</taxon>
        <taxon>Christiangramia</taxon>
    </lineage>
</organism>
<reference evidence="4" key="1">
    <citation type="journal article" date="2019" name="Int. J. Syst. Evol. Microbiol.">
        <title>The Global Catalogue of Microorganisms (GCM) 10K type strain sequencing project: providing services to taxonomists for standard genome sequencing and annotation.</title>
        <authorList>
            <consortium name="The Broad Institute Genomics Platform"/>
            <consortium name="The Broad Institute Genome Sequencing Center for Infectious Disease"/>
            <person name="Wu L."/>
            <person name="Ma J."/>
        </authorList>
    </citation>
    <scope>NUCLEOTIDE SEQUENCE [LARGE SCALE GENOMIC DNA]</scope>
    <source>
        <strain evidence="4">KCTC 52925</strain>
    </source>
</reference>
<accession>A0ABW5X4X8</accession>
<dbReference type="Pfam" id="PF13472">
    <property type="entry name" value="Lipase_GDSL_2"/>
    <property type="match status" value="1"/>
</dbReference>
<dbReference type="PANTHER" id="PTHR30383">
    <property type="entry name" value="THIOESTERASE 1/PROTEASE 1/LYSOPHOSPHOLIPASE L1"/>
    <property type="match status" value="1"/>
</dbReference>
<evidence type="ECO:0000259" key="2">
    <source>
        <dbReference type="Pfam" id="PF13472"/>
    </source>
</evidence>
<evidence type="ECO:0000313" key="4">
    <source>
        <dbReference type="Proteomes" id="UP001597438"/>
    </source>
</evidence>
<keyword evidence="1" id="KW-0732">Signal</keyword>
<name>A0ABW5X4X8_9FLAO</name>
<dbReference type="Gene3D" id="3.40.50.1110">
    <property type="entry name" value="SGNH hydrolase"/>
    <property type="match status" value="1"/>
</dbReference>
<dbReference type="InterPro" id="IPR013830">
    <property type="entry name" value="SGNH_hydro"/>
</dbReference>
<sequence length="668" mass="73780">MKKIISLIFLIMAVCSVNAKTTSRDTIFINSVEKLAEYAKKSNVLVKMKPGEYAINSIEIGKLSIFKREKSSKKKGDFRIGSLIHFSGNNSQYYLSGVTLNLDGKLHKHYADSEFSEFLVSGNNNYIDGLKTKDIGDVIPSNRVQMLRIMGDYNTIKNANLFVQGSSPYGYGHLLGKGGGALVANHKHSVLLVEGTNTKLLGCKVVSHAFGHGIFLQGAVNTLIKDCYVEGKMRATNEMLAETSGPAFSVGFKSDYPPGKILPDEIKSLSEDGIRTYPQGGLNGRRTQGVTVINCTVKNMRSGFDLSANLPPTKIVGSTAIGCQEKGFSIGDHGVIENSKGDAMYGPLITFVGNNIKNCKVDLELVDTVSEYDVPRLAEINGSGHSITIRNYQGKKRNIESPIVFGESFWDDVHRYRNPDKPSGTYAGAKNIQLFNYTGMPVKLNDLAANCTITNSEEEKSVINAGIGGNTTQDLLKRIDKDVLAKSPDLVILMVGTNDMLNSKKMIDYPTYTSNLKSLINKIKDSGSELLLMNPIPADSAYLFLRHDKSLFPETPNQKIDKAGKIVKELARQNKLYFYDLNAEFKALHIPQHNQDLLIQNEKNSRKKDGVHPTALGYRFIAQHVYQFLVENNLLKKDQKIICFGDSITKGSTKAANYPAYLNELIIR</sequence>
<dbReference type="Proteomes" id="UP001597438">
    <property type="component" value="Unassembled WGS sequence"/>
</dbReference>
<dbReference type="GO" id="GO:0016787">
    <property type="term" value="F:hydrolase activity"/>
    <property type="evidence" value="ECO:0007669"/>
    <property type="project" value="UniProtKB-KW"/>
</dbReference>